<dbReference type="EMBL" id="MN740351">
    <property type="protein sequence ID" value="QHU01956.1"/>
    <property type="molecule type" value="Genomic_DNA"/>
</dbReference>
<dbReference type="AlphaFoldDB" id="A0A6C0JB87"/>
<organism evidence="1">
    <name type="scientific">viral metagenome</name>
    <dbReference type="NCBI Taxonomy" id="1070528"/>
    <lineage>
        <taxon>unclassified sequences</taxon>
        <taxon>metagenomes</taxon>
        <taxon>organismal metagenomes</taxon>
    </lineage>
</organism>
<evidence type="ECO:0000313" key="1">
    <source>
        <dbReference type="EMBL" id="QHU01956.1"/>
    </source>
</evidence>
<reference evidence="1" key="1">
    <citation type="journal article" date="2020" name="Nature">
        <title>Giant virus diversity and host interactions through global metagenomics.</title>
        <authorList>
            <person name="Schulz F."/>
            <person name="Roux S."/>
            <person name="Paez-Espino D."/>
            <person name="Jungbluth S."/>
            <person name="Walsh D.A."/>
            <person name="Denef V.J."/>
            <person name="McMahon K.D."/>
            <person name="Konstantinidis K.T."/>
            <person name="Eloe-Fadrosh E.A."/>
            <person name="Kyrpides N.C."/>
            <person name="Woyke T."/>
        </authorList>
    </citation>
    <scope>NUCLEOTIDE SEQUENCE</scope>
    <source>
        <strain evidence="1">GVMAG-M-3300025880-56</strain>
    </source>
</reference>
<protein>
    <submittedName>
        <fullName evidence="1">Uncharacterized protein</fullName>
    </submittedName>
</protein>
<name>A0A6C0JB87_9ZZZZ</name>
<proteinExistence type="predicted"/>
<sequence>MNSDNLWNDIKYSSKKVYFFKSEEKMHALLIYKDGGSENAKISFCNFCCPMSTPESKNITEIIKLIEENSMVDHIQKDKILVTFPNLTLKLYDHYCDMFDKIEINENNEICNK</sequence>
<accession>A0A6C0JB87</accession>